<keyword evidence="4" id="KW-1185">Reference proteome</keyword>
<evidence type="ECO:0000313" key="3">
    <source>
        <dbReference type="EMBL" id="OZI51909.1"/>
    </source>
</evidence>
<proteinExistence type="predicted"/>
<feature type="chain" id="PRO_5013079772" description="Tetratricopeptide repeat protein" evidence="2">
    <location>
        <begin position="24"/>
        <end position="271"/>
    </location>
</feature>
<feature type="signal peptide" evidence="2">
    <location>
        <begin position="1"/>
        <end position="23"/>
    </location>
</feature>
<dbReference type="AlphaFoldDB" id="A0A261TQL2"/>
<dbReference type="RefSeq" id="WP_094799866.1">
    <property type="nucleotide sequence ID" value="NZ_NEVP01000006.1"/>
</dbReference>
<dbReference type="Gene3D" id="1.25.40.10">
    <property type="entry name" value="Tetratricopeptide repeat domain"/>
    <property type="match status" value="1"/>
</dbReference>
<gene>
    <name evidence="3" type="ORF">CAL25_10355</name>
</gene>
<evidence type="ECO:0008006" key="5">
    <source>
        <dbReference type="Google" id="ProtNLM"/>
    </source>
</evidence>
<reference evidence="3 4" key="1">
    <citation type="submission" date="2017-05" db="EMBL/GenBank/DDBJ databases">
        <title>Complete and WGS of Bordetella genogroups.</title>
        <authorList>
            <person name="Spilker T."/>
            <person name="LiPuma J."/>
        </authorList>
    </citation>
    <scope>NUCLEOTIDE SEQUENCE [LARGE SCALE GENOMIC DNA]</scope>
    <source>
        <strain evidence="3 4">AU10456</strain>
    </source>
</reference>
<dbReference type="InterPro" id="IPR019734">
    <property type="entry name" value="TPR_rpt"/>
</dbReference>
<feature type="repeat" description="TPR" evidence="1">
    <location>
        <begin position="65"/>
        <end position="98"/>
    </location>
</feature>
<dbReference type="SUPFAM" id="SSF48452">
    <property type="entry name" value="TPR-like"/>
    <property type="match status" value="1"/>
</dbReference>
<evidence type="ECO:0000313" key="4">
    <source>
        <dbReference type="Proteomes" id="UP000216913"/>
    </source>
</evidence>
<dbReference type="EMBL" id="NEVP01000006">
    <property type="protein sequence ID" value="OZI51909.1"/>
    <property type="molecule type" value="Genomic_DNA"/>
</dbReference>
<sequence>MGLRTARWLVLCCAALAGGAAVAASSVFNAPAGGGQGVWQQSVGGRQWLLDQALKREPPDAAVVTQAYVDLGMAQRHAGDTDAAIASFESALAYPAGAMAEASYHAAHSQLLALYEGAARYDEALALIEQYQPPADGRTRLNTVSLTDRILWQRIEADRAQGVATPPDWLARRWAFLQKSAASGRARALGGADVGVHCILPMDRRVPRADNGGTAIVQLTLNPGLLEARPKIARSSGDAAIDRYAVALHDRIQCAPDQKRMQVQQPVRVEN</sequence>
<dbReference type="Proteomes" id="UP000216913">
    <property type="component" value="Unassembled WGS sequence"/>
</dbReference>
<keyword evidence="2" id="KW-0732">Signal</keyword>
<protein>
    <recommendedName>
        <fullName evidence="5">Tetratricopeptide repeat protein</fullName>
    </recommendedName>
</protein>
<comment type="caution">
    <text evidence="3">The sequence shown here is derived from an EMBL/GenBank/DDBJ whole genome shotgun (WGS) entry which is preliminary data.</text>
</comment>
<evidence type="ECO:0000256" key="2">
    <source>
        <dbReference type="SAM" id="SignalP"/>
    </source>
</evidence>
<accession>A0A261TQL2</accession>
<dbReference type="PROSITE" id="PS50005">
    <property type="entry name" value="TPR"/>
    <property type="match status" value="1"/>
</dbReference>
<name>A0A261TQL2_9BORD</name>
<dbReference type="InterPro" id="IPR011990">
    <property type="entry name" value="TPR-like_helical_dom_sf"/>
</dbReference>
<organism evidence="3 4">
    <name type="scientific">Bordetella genomosp. 5</name>
    <dbReference type="NCBI Taxonomy" id="1395608"/>
    <lineage>
        <taxon>Bacteria</taxon>
        <taxon>Pseudomonadati</taxon>
        <taxon>Pseudomonadota</taxon>
        <taxon>Betaproteobacteria</taxon>
        <taxon>Burkholderiales</taxon>
        <taxon>Alcaligenaceae</taxon>
        <taxon>Bordetella</taxon>
    </lineage>
</organism>
<keyword evidence="1" id="KW-0802">TPR repeat</keyword>
<evidence type="ECO:0000256" key="1">
    <source>
        <dbReference type="PROSITE-ProRule" id="PRU00339"/>
    </source>
</evidence>